<evidence type="ECO:0000313" key="2">
    <source>
        <dbReference type="EMBL" id="MCO6409173.1"/>
    </source>
</evidence>
<evidence type="ECO:0000259" key="1">
    <source>
        <dbReference type="PROSITE" id="PS51832"/>
    </source>
</evidence>
<keyword evidence="3" id="KW-1185">Reference proteome</keyword>
<dbReference type="Pfam" id="PF13487">
    <property type="entry name" value="HD_5"/>
    <property type="match status" value="2"/>
</dbReference>
<protein>
    <submittedName>
        <fullName evidence="2">HD domain-containing protein</fullName>
    </submittedName>
</protein>
<dbReference type="SMART" id="SM00471">
    <property type="entry name" value="HDc"/>
    <property type="match status" value="1"/>
</dbReference>
<evidence type="ECO:0000313" key="3">
    <source>
        <dbReference type="Proteomes" id="UP001320715"/>
    </source>
</evidence>
<dbReference type="RefSeq" id="WP_252916127.1">
    <property type="nucleotide sequence ID" value="NZ_JAAAML010000002.1"/>
</dbReference>
<dbReference type="NCBIfam" id="TIGR00277">
    <property type="entry name" value="HDIG"/>
    <property type="match status" value="1"/>
</dbReference>
<dbReference type="InterPro" id="IPR052020">
    <property type="entry name" value="Cyclic_di-GMP/3'3'-cGAMP_PDE"/>
</dbReference>
<dbReference type="PANTHER" id="PTHR45228:SF5">
    <property type="entry name" value="CYCLIC DI-GMP PHOSPHODIESTERASE VC_1348-RELATED"/>
    <property type="match status" value="1"/>
</dbReference>
<dbReference type="InterPro" id="IPR037522">
    <property type="entry name" value="HD_GYP_dom"/>
</dbReference>
<sequence>MSKSLYLTRIAELRPQAFRRAELLGALSYALDLTEGQPQGHCIRCCWIGTRIGEALNLPVEMLSDLYYTLLLKDLGCSSNAARICELYLADDISFKRDFKTIDGSLSSALRFVFKKTGLESGLSERIRAIVNILQNGGEISRSLIETRCHRGADIAARMRFSEAVQSGILSLDEHWDGSGKPEGLKAQEIPVISNIALLAQVIDIFHNENGAAAALREAGARAGDWFDPALVDAFLQAQSDPEFWPALVAPDIEARVFAMQPGLTSEVVDEDYLDDVAAAFSDVVDAKSPFTADHSNRVTLYTDMIAEELGLDAAHRRWLRRAALLHDLGKLGVSNQVLDKPGKPDEAEWASIRRHPVQSEAILARVAAFTDIAPVAAAHHERLDGKGYPYGLAGAEICLEARILTVADVFDALSAERPYRAAMPISKALSILDADAGSAFDPACIAALKSGLAKLNAEMAA</sequence>
<proteinExistence type="predicted"/>
<dbReference type="Proteomes" id="UP001320715">
    <property type="component" value="Unassembled WGS sequence"/>
</dbReference>
<comment type="caution">
    <text evidence="2">The sequence shown here is derived from an EMBL/GenBank/DDBJ whole genome shotgun (WGS) entry which is preliminary data.</text>
</comment>
<dbReference type="CDD" id="cd00077">
    <property type="entry name" value="HDc"/>
    <property type="match status" value="1"/>
</dbReference>
<dbReference type="InterPro" id="IPR006675">
    <property type="entry name" value="HDIG_dom"/>
</dbReference>
<accession>A0ABT1CSJ4</accession>
<reference evidence="2 3" key="1">
    <citation type="submission" date="2020-01" db="EMBL/GenBank/DDBJ databases">
        <title>Genomes of bacteria type strains.</title>
        <authorList>
            <person name="Chen J."/>
            <person name="Zhu S."/>
            <person name="Yang J."/>
        </authorList>
    </citation>
    <scope>NUCLEOTIDE SEQUENCE [LARGE SCALE GENOMIC DNA]</scope>
    <source>
        <strain evidence="2 3">DSM 16655</strain>
    </source>
</reference>
<name>A0ABT1CSJ4_9HYPH</name>
<dbReference type="Gene3D" id="1.10.3210.10">
    <property type="entry name" value="Hypothetical protein af1432"/>
    <property type="match status" value="2"/>
</dbReference>
<feature type="domain" description="HD-GYP" evidence="1">
    <location>
        <begin position="270"/>
        <end position="462"/>
    </location>
</feature>
<dbReference type="PROSITE" id="PS51832">
    <property type="entry name" value="HD_GYP"/>
    <property type="match status" value="1"/>
</dbReference>
<dbReference type="SUPFAM" id="SSF109604">
    <property type="entry name" value="HD-domain/PDEase-like"/>
    <property type="match status" value="2"/>
</dbReference>
<dbReference type="PANTHER" id="PTHR45228">
    <property type="entry name" value="CYCLIC DI-GMP PHOSPHODIESTERASE TM_0186-RELATED"/>
    <property type="match status" value="1"/>
</dbReference>
<dbReference type="EMBL" id="JAAAML010000002">
    <property type="protein sequence ID" value="MCO6409173.1"/>
    <property type="molecule type" value="Genomic_DNA"/>
</dbReference>
<dbReference type="InterPro" id="IPR003607">
    <property type="entry name" value="HD/PDEase_dom"/>
</dbReference>
<organism evidence="2 3">
    <name type="scientific">Hoeflea alexandrii</name>
    <dbReference type="NCBI Taxonomy" id="288436"/>
    <lineage>
        <taxon>Bacteria</taxon>
        <taxon>Pseudomonadati</taxon>
        <taxon>Pseudomonadota</taxon>
        <taxon>Alphaproteobacteria</taxon>
        <taxon>Hyphomicrobiales</taxon>
        <taxon>Rhizobiaceae</taxon>
        <taxon>Hoeflea</taxon>
    </lineage>
</organism>
<gene>
    <name evidence="2" type="ORF">GTW23_13395</name>
</gene>